<evidence type="ECO:0000313" key="2">
    <source>
        <dbReference type="Proteomes" id="UP001152622"/>
    </source>
</evidence>
<dbReference type="EMBL" id="JAINUF010000012">
    <property type="protein sequence ID" value="KAJ8345863.1"/>
    <property type="molecule type" value="Genomic_DNA"/>
</dbReference>
<keyword evidence="2" id="KW-1185">Reference proteome</keyword>
<gene>
    <name evidence="1" type="ORF">SKAU_G00300560</name>
</gene>
<proteinExistence type="predicted"/>
<dbReference type="Proteomes" id="UP001152622">
    <property type="component" value="Chromosome 12"/>
</dbReference>
<organism evidence="1 2">
    <name type="scientific">Synaphobranchus kaupii</name>
    <name type="common">Kaup's arrowtooth eel</name>
    <dbReference type="NCBI Taxonomy" id="118154"/>
    <lineage>
        <taxon>Eukaryota</taxon>
        <taxon>Metazoa</taxon>
        <taxon>Chordata</taxon>
        <taxon>Craniata</taxon>
        <taxon>Vertebrata</taxon>
        <taxon>Euteleostomi</taxon>
        <taxon>Actinopterygii</taxon>
        <taxon>Neopterygii</taxon>
        <taxon>Teleostei</taxon>
        <taxon>Anguilliformes</taxon>
        <taxon>Synaphobranchidae</taxon>
        <taxon>Synaphobranchus</taxon>
    </lineage>
</organism>
<accession>A0A9Q1EVM5</accession>
<comment type="caution">
    <text evidence="1">The sequence shown here is derived from an EMBL/GenBank/DDBJ whole genome shotgun (WGS) entry which is preliminary data.</text>
</comment>
<dbReference type="AlphaFoldDB" id="A0A9Q1EVM5"/>
<protein>
    <submittedName>
        <fullName evidence="1">Uncharacterized protein</fullName>
    </submittedName>
</protein>
<dbReference type="OrthoDB" id="420187at2759"/>
<reference evidence="1" key="1">
    <citation type="journal article" date="2023" name="Science">
        <title>Genome structures resolve the early diversification of teleost fishes.</title>
        <authorList>
            <person name="Parey E."/>
            <person name="Louis A."/>
            <person name="Montfort J."/>
            <person name="Bouchez O."/>
            <person name="Roques C."/>
            <person name="Iampietro C."/>
            <person name="Lluch J."/>
            <person name="Castinel A."/>
            <person name="Donnadieu C."/>
            <person name="Desvignes T."/>
            <person name="Floi Bucao C."/>
            <person name="Jouanno E."/>
            <person name="Wen M."/>
            <person name="Mejri S."/>
            <person name="Dirks R."/>
            <person name="Jansen H."/>
            <person name="Henkel C."/>
            <person name="Chen W.J."/>
            <person name="Zahm M."/>
            <person name="Cabau C."/>
            <person name="Klopp C."/>
            <person name="Thompson A.W."/>
            <person name="Robinson-Rechavi M."/>
            <person name="Braasch I."/>
            <person name="Lecointre G."/>
            <person name="Bobe J."/>
            <person name="Postlethwait J.H."/>
            <person name="Berthelot C."/>
            <person name="Roest Crollius H."/>
            <person name="Guiguen Y."/>
        </authorList>
    </citation>
    <scope>NUCLEOTIDE SEQUENCE</scope>
    <source>
        <strain evidence="1">WJC10195</strain>
    </source>
</reference>
<name>A0A9Q1EVM5_SYNKA</name>
<sequence>MTAAYARMYAHPCNGSRYRPNLRQGEQRRRANGVRAWLRGGRLTGRAPDCPARGDDVIRTQPQRAARAAASVLLTDSLTERRGGGASTPSAVTWGRL</sequence>
<evidence type="ECO:0000313" key="1">
    <source>
        <dbReference type="EMBL" id="KAJ8345863.1"/>
    </source>
</evidence>